<dbReference type="PANTHER" id="PTHR37293:SF5">
    <property type="entry name" value="DNA REPLICATION PROTEIN"/>
    <property type="match status" value="1"/>
</dbReference>
<evidence type="ECO:0000313" key="3">
    <source>
        <dbReference type="EMBL" id="EMN01876.1"/>
    </source>
</evidence>
<keyword evidence="4" id="KW-1185">Reference proteome</keyword>
<reference evidence="3 4" key="1">
    <citation type="submission" date="2013-01" db="EMBL/GenBank/DDBJ databases">
        <authorList>
            <person name="Harkins D.M."/>
            <person name="Durkin A.S."/>
            <person name="Brinkac L.M."/>
            <person name="Haft D.H."/>
            <person name="Selengut J.D."/>
            <person name="Sanka R."/>
            <person name="DePew J."/>
            <person name="Purushe J."/>
            <person name="Whelen A.C."/>
            <person name="Vinetz J.M."/>
            <person name="Sutton G.G."/>
            <person name="Nierman W.C."/>
            <person name="Fouts D.E."/>
        </authorList>
    </citation>
    <scope>NUCLEOTIDE SEQUENCE [LARGE SCALE GENOMIC DNA]</scope>
    <source>
        <strain evidence="3 4">2007001578</strain>
    </source>
</reference>
<dbReference type="EMBL" id="AHMH02000034">
    <property type="protein sequence ID" value="EMN01876.1"/>
    <property type="molecule type" value="Genomic_DNA"/>
</dbReference>
<dbReference type="Pfam" id="PF13730">
    <property type="entry name" value="HTH_36"/>
    <property type="match status" value="1"/>
</dbReference>
<evidence type="ECO:0008006" key="5">
    <source>
        <dbReference type="Google" id="ProtNLM"/>
    </source>
</evidence>
<name>A0ABP2TC44_9LEPT</name>
<proteinExistence type="predicted"/>
<comment type="caution">
    <text evidence="3">The sequence shown here is derived from an EMBL/GenBank/DDBJ whole genome shotgun (WGS) entry which is preliminary data.</text>
</comment>
<dbReference type="PANTHER" id="PTHR37293">
    <property type="entry name" value="PHAGE REPLICATION PROTEIN-RELATED"/>
    <property type="match status" value="1"/>
</dbReference>
<feature type="coiled-coil region" evidence="1">
    <location>
        <begin position="115"/>
        <end position="146"/>
    </location>
</feature>
<evidence type="ECO:0000313" key="4">
    <source>
        <dbReference type="Proteomes" id="UP000012099"/>
    </source>
</evidence>
<feature type="region of interest" description="Disordered" evidence="2">
    <location>
        <begin position="376"/>
        <end position="406"/>
    </location>
</feature>
<protein>
    <recommendedName>
        <fullName evidence="5">Helix-turn-helix domain-containing protein</fullName>
    </recommendedName>
</protein>
<gene>
    <name evidence="3" type="ORF">LEP1GSC035_4677</name>
</gene>
<evidence type="ECO:0000256" key="1">
    <source>
        <dbReference type="SAM" id="Coils"/>
    </source>
</evidence>
<dbReference type="RefSeq" id="WP_004427952.1">
    <property type="nucleotide sequence ID" value="NZ_AHMH02000034.1"/>
</dbReference>
<organism evidence="3 4">
    <name type="scientific">Leptospira noguchii str. 2007001578</name>
    <dbReference type="NCBI Taxonomy" id="1049974"/>
    <lineage>
        <taxon>Bacteria</taxon>
        <taxon>Pseudomonadati</taxon>
        <taxon>Spirochaetota</taxon>
        <taxon>Spirochaetia</taxon>
        <taxon>Leptospirales</taxon>
        <taxon>Leptospiraceae</taxon>
        <taxon>Leptospira</taxon>
    </lineage>
</organism>
<accession>A0ABP2TC44</accession>
<dbReference type="Proteomes" id="UP000012099">
    <property type="component" value="Unassembled WGS sequence"/>
</dbReference>
<keyword evidence="1" id="KW-0175">Coiled coil</keyword>
<evidence type="ECO:0000256" key="2">
    <source>
        <dbReference type="SAM" id="MobiDB-lite"/>
    </source>
</evidence>
<sequence length="485" mass="57069">MNDNQRVFRVQKDRNFTIVKNHFIDDARLSMKATAILLLVLRSPDNWRMSVKTMAKFKSDKDSSIASGFKELVTFGYAEFRKEKDPVTGRFNSGWYFFEESHKPEVQYEVKPTENKRIENQSELFLKEVKESNRKENKVLDLEQRETPQLENQVVVNSTLPSTEEQKPSIQVFSSQIQNTTREYDQPSQARIEEQKELLEELEIKFKREKNQALGSPQAEKPLLDFPLLENPILENQPLPNTIDQRLSKQVLFKQILNTSREYGPPAKTHIEKQKQNLYKPKPLSHFHFPESWLMKFQEYYFKEHGSEMGQPDSELKALNKLYELSKGDWNVIESKIEVLIQLRKQDSQFWYEQSLSPESISKFWSRLFVRKVKPTDKNRMRNEHQNKSIGAEKRTEPKYNESKSIPDKPIEIKDLDPYKCFLGWGKTKLLKSQLEYYEQNSDPLKYEGTKKILFEKFVNEVYPGLVSDSEVKKTSIENRKGSAA</sequence>
<dbReference type="InterPro" id="IPR053162">
    <property type="entry name" value="DnaD"/>
</dbReference>